<comment type="caution">
    <text evidence="2">The sequence shown here is derived from an EMBL/GenBank/DDBJ whole genome shotgun (WGS) entry which is preliminary data.</text>
</comment>
<evidence type="ECO:0000256" key="1">
    <source>
        <dbReference type="SAM" id="MobiDB-lite"/>
    </source>
</evidence>
<keyword evidence="3" id="KW-1185">Reference proteome</keyword>
<feature type="region of interest" description="Disordered" evidence="1">
    <location>
        <begin position="87"/>
        <end position="106"/>
    </location>
</feature>
<accession>A0A4C1VJT1</accession>
<dbReference type="EMBL" id="BGZK01000354">
    <property type="protein sequence ID" value="GBP38781.1"/>
    <property type="molecule type" value="Genomic_DNA"/>
</dbReference>
<evidence type="ECO:0000313" key="3">
    <source>
        <dbReference type="Proteomes" id="UP000299102"/>
    </source>
</evidence>
<sequence>MINDKITLYKFKQGRPQLRIVRERRVKALSRGKRTCGPPVVSRWPPPLMGTRNSDSLPVSWIKINIKQKQDWADGEGRRLMEESRRVIKGRERHHNSHSLDGMPQH</sequence>
<feature type="region of interest" description="Disordered" evidence="1">
    <location>
        <begin position="29"/>
        <end position="49"/>
    </location>
</feature>
<reference evidence="2 3" key="1">
    <citation type="journal article" date="2019" name="Commun. Biol.">
        <title>The bagworm genome reveals a unique fibroin gene that provides high tensile strength.</title>
        <authorList>
            <person name="Kono N."/>
            <person name="Nakamura H."/>
            <person name="Ohtoshi R."/>
            <person name="Tomita M."/>
            <person name="Numata K."/>
            <person name="Arakawa K."/>
        </authorList>
    </citation>
    <scope>NUCLEOTIDE SEQUENCE [LARGE SCALE GENOMIC DNA]</scope>
</reference>
<gene>
    <name evidence="2" type="ORF">EVAR_33529_1</name>
</gene>
<dbReference type="Proteomes" id="UP000299102">
    <property type="component" value="Unassembled WGS sequence"/>
</dbReference>
<dbReference type="AlphaFoldDB" id="A0A4C1VJT1"/>
<protein>
    <submittedName>
        <fullName evidence="2">Uncharacterized protein</fullName>
    </submittedName>
</protein>
<organism evidence="2 3">
    <name type="scientific">Eumeta variegata</name>
    <name type="common">Bagworm moth</name>
    <name type="synonym">Eumeta japonica</name>
    <dbReference type="NCBI Taxonomy" id="151549"/>
    <lineage>
        <taxon>Eukaryota</taxon>
        <taxon>Metazoa</taxon>
        <taxon>Ecdysozoa</taxon>
        <taxon>Arthropoda</taxon>
        <taxon>Hexapoda</taxon>
        <taxon>Insecta</taxon>
        <taxon>Pterygota</taxon>
        <taxon>Neoptera</taxon>
        <taxon>Endopterygota</taxon>
        <taxon>Lepidoptera</taxon>
        <taxon>Glossata</taxon>
        <taxon>Ditrysia</taxon>
        <taxon>Tineoidea</taxon>
        <taxon>Psychidae</taxon>
        <taxon>Oiketicinae</taxon>
        <taxon>Eumeta</taxon>
    </lineage>
</organism>
<name>A0A4C1VJT1_EUMVA</name>
<evidence type="ECO:0000313" key="2">
    <source>
        <dbReference type="EMBL" id="GBP38781.1"/>
    </source>
</evidence>
<proteinExistence type="predicted"/>